<accession>A0ABN7VE48</accession>
<reference evidence="1 2" key="1">
    <citation type="submission" date="2021-06" db="EMBL/GenBank/DDBJ databases">
        <authorList>
            <person name="Kallberg Y."/>
            <person name="Tangrot J."/>
            <person name="Rosling A."/>
        </authorList>
    </citation>
    <scope>NUCLEOTIDE SEQUENCE [LARGE SCALE GENOMIC DNA]</scope>
    <source>
        <strain evidence="1 2">120-4 pot B 10/14</strain>
    </source>
</reference>
<comment type="caution">
    <text evidence="1">The sequence shown here is derived from an EMBL/GenBank/DDBJ whole genome shotgun (WGS) entry which is preliminary data.</text>
</comment>
<name>A0ABN7VE48_GIGMA</name>
<protein>
    <submittedName>
        <fullName evidence="1">33751_t:CDS:1</fullName>
    </submittedName>
</protein>
<keyword evidence="2" id="KW-1185">Reference proteome</keyword>
<proteinExistence type="predicted"/>
<sequence>MSQQNIQYICSICSKDISNYRSVTNDLKFKINNCPNKEYYQKLRLNVDKLCSSCYMKIINSYQRQISIINKNNLIEDNISIDLIETSRSNTSTNLMETSNLVNLIELIETQKEELIYQNKLNKINQQIVDIKINITNDTISMDKENFNQLIKLILQKDLKIEMLDNQNNQVQKYSFSQQMELLSTVLLKYQNEN</sequence>
<feature type="non-terminal residue" evidence="1">
    <location>
        <position position="194"/>
    </location>
</feature>
<evidence type="ECO:0000313" key="1">
    <source>
        <dbReference type="EMBL" id="CAG8761035.1"/>
    </source>
</evidence>
<gene>
    <name evidence="1" type="ORF">GMARGA_LOCUS17485</name>
</gene>
<dbReference type="Proteomes" id="UP000789901">
    <property type="component" value="Unassembled WGS sequence"/>
</dbReference>
<evidence type="ECO:0000313" key="2">
    <source>
        <dbReference type="Proteomes" id="UP000789901"/>
    </source>
</evidence>
<dbReference type="EMBL" id="CAJVQB010013266">
    <property type="protein sequence ID" value="CAG8761035.1"/>
    <property type="molecule type" value="Genomic_DNA"/>
</dbReference>
<organism evidence="1 2">
    <name type="scientific">Gigaspora margarita</name>
    <dbReference type="NCBI Taxonomy" id="4874"/>
    <lineage>
        <taxon>Eukaryota</taxon>
        <taxon>Fungi</taxon>
        <taxon>Fungi incertae sedis</taxon>
        <taxon>Mucoromycota</taxon>
        <taxon>Glomeromycotina</taxon>
        <taxon>Glomeromycetes</taxon>
        <taxon>Diversisporales</taxon>
        <taxon>Gigasporaceae</taxon>
        <taxon>Gigaspora</taxon>
    </lineage>
</organism>